<sequence length="794" mass="86516">MKSKVIYETGGTINGAEGERAKDALLEKIGSLRSVGGQVTDGISRSLCQDRGIRVPLAALVLFLNFEHFNCGLQTLVDVEPSFRVTEYLCAVNFFITQRSSKYYCTLQPESREYQVPVVFVMSKMDKDALRVVFSDASRVGWSLRSDMKLHEWLEGFAERLKERTKEVAAEVHRLGTETGKVELHLQNNLNKLRALSATQFIENRVDEVDEVFVKEVEQLPKQSYVAGYDSQIIPRYKEAVLTAWEAFEGFKTNKSGLQTSDVKSRGRSQIVQIGASMKLPHIIGTDEFMRDSHCGLAANFKTPEVYTRAARSDAESGSDTDRDEANLAEEMVGGRPWLEGEWSMSESETSGHQGGVLEPAVSAALDFKAMLEAALRGPSFPYDGGVIPNLGNAHEQHNHMDITLVPQEIDDDSPRTRSETGEVKLDVGLSTKNEQISVEDNMQPLGQLLTSPAPVVVNKTVLLRPPLQVPPAFNRNDNAQVIGSMGPRSSSSSTPDSHVPQDGYSGKLVPSNGAISRTDATSIPKGSSSTPKIQDSTGSSVPITLRTEENKPQAAPPASRVWSQTSTDDLPTPTLPDGLFQGLQVAIQARQLRSQAAQRDEALTLKEVTQRPEVSGEDKVSNSSKSSSGDRLSPLKLKPTNNKGFVNKSKGETNSKLQESKGQRLQGPISFQGGLFDDDDDDDDGVGKSTNDMPKGVTEISKNEAAKSAENPNSPFRGSKLSPSRSMVRQDLFDDFNDISIGSPSDSESAGNSALVGNTTEQPLSSLPAWRNTKRSSALQKSLFGDSDDENSE</sequence>
<dbReference type="InParanoid" id="A0A7I4AAP0"/>
<dbReference type="Proteomes" id="UP000006727">
    <property type="component" value="Chromosome 11"/>
</dbReference>
<name>A0A7I4AAP0_PHYPA</name>
<feature type="compositionally biased region" description="Polar residues" evidence="1">
    <location>
        <begin position="711"/>
        <end position="728"/>
    </location>
</feature>
<evidence type="ECO:0000256" key="1">
    <source>
        <dbReference type="SAM" id="MobiDB-lite"/>
    </source>
</evidence>
<evidence type="ECO:0000313" key="3">
    <source>
        <dbReference type="Proteomes" id="UP000006727"/>
    </source>
</evidence>
<reference evidence="2 3" key="2">
    <citation type="journal article" date="2018" name="Plant J.">
        <title>The Physcomitrella patens chromosome-scale assembly reveals moss genome structure and evolution.</title>
        <authorList>
            <person name="Lang D."/>
            <person name="Ullrich K.K."/>
            <person name="Murat F."/>
            <person name="Fuchs J."/>
            <person name="Jenkins J."/>
            <person name="Haas F.B."/>
            <person name="Piednoel M."/>
            <person name="Gundlach H."/>
            <person name="Van Bel M."/>
            <person name="Meyberg R."/>
            <person name="Vives C."/>
            <person name="Morata J."/>
            <person name="Symeonidi A."/>
            <person name="Hiss M."/>
            <person name="Muchero W."/>
            <person name="Kamisugi Y."/>
            <person name="Saleh O."/>
            <person name="Blanc G."/>
            <person name="Decker E.L."/>
            <person name="van Gessel N."/>
            <person name="Grimwood J."/>
            <person name="Hayes R.D."/>
            <person name="Graham S.W."/>
            <person name="Gunter L.E."/>
            <person name="McDaniel S.F."/>
            <person name="Hoernstein S.N.W."/>
            <person name="Larsson A."/>
            <person name="Li F.W."/>
            <person name="Perroud P.F."/>
            <person name="Phillips J."/>
            <person name="Ranjan P."/>
            <person name="Rokshar D.S."/>
            <person name="Rothfels C.J."/>
            <person name="Schneider L."/>
            <person name="Shu S."/>
            <person name="Stevenson D.W."/>
            <person name="Thummler F."/>
            <person name="Tillich M."/>
            <person name="Villarreal Aguilar J.C."/>
            <person name="Widiez T."/>
            <person name="Wong G.K."/>
            <person name="Wymore A."/>
            <person name="Zhang Y."/>
            <person name="Zimmer A.D."/>
            <person name="Quatrano R.S."/>
            <person name="Mayer K.F.X."/>
            <person name="Goodstein D."/>
            <person name="Casacuberta J.M."/>
            <person name="Vandepoele K."/>
            <person name="Reski R."/>
            <person name="Cuming A.C."/>
            <person name="Tuskan G.A."/>
            <person name="Maumus F."/>
            <person name="Salse J."/>
            <person name="Schmutz J."/>
            <person name="Rensing S.A."/>
        </authorList>
    </citation>
    <scope>NUCLEOTIDE SEQUENCE [LARGE SCALE GENOMIC DNA]</scope>
    <source>
        <strain evidence="2 3">cv. Gransden 2004</strain>
    </source>
</reference>
<organism evidence="2 3">
    <name type="scientific">Physcomitrium patens</name>
    <name type="common">Spreading-leaved earth moss</name>
    <name type="synonym">Physcomitrella patens</name>
    <dbReference type="NCBI Taxonomy" id="3218"/>
    <lineage>
        <taxon>Eukaryota</taxon>
        <taxon>Viridiplantae</taxon>
        <taxon>Streptophyta</taxon>
        <taxon>Embryophyta</taxon>
        <taxon>Bryophyta</taxon>
        <taxon>Bryophytina</taxon>
        <taxon>Bryopsida</taxon>
        <taxon>Funariidae</taxon>
        <taxon>Funariales</taxon>
        <taxon>Funariaceae</taxon>
        <taxon>Physcomitrium</taxon>
    </lineage>
</organism>
<dbReference type="Gramene" id="Pp3c11_3720V3.5">
    <property type="protein sequence ID" value="Pp3c11_3720V3.5"/>
    <property type="gene ID" value="Pp3c11_3720"/>
</dbReference>
<proteinExistence type="predicted"/>
<dbReference type="AlphaFoldDB" id="A0A7I4AAP0"/>
<dbReference type="EMBL" id="ABEU02000011">
    <property type="status" value="NOT_ANNOTATED_CDS"/>
    <property type="molecule type" value="Genomic_DNA"/>
</dbReference>
<feature type="compositionally biased region" description="Polar residues" evidence="1">
    <location>
        <begin position="514"/>
        <end position="543"/>
    </location>
</feature>
<keyword evidence="3" id="KW-1185">Reference proteome</keyword>
<feature type="region of interest" description="Disordered" evidence="1">
    <location>
        <begin position="468"/>
        <end position="578"/>
    </location>
</feature>
<reference evidence="2" key="3">
    <citation type="submission" date="2020-12" db="UniProtKB">
        <authorList>
            <consortium name="EnsemblPlants"/>
        </authorList>
    </citation>
    <scope>IDENTIFICATION</scope>
</reference>
<feature type="compositionally biased region" description="Basic and acidic residues" evidence="1">
    <location>
        <begin position="604"/>
        <end position="621"/>
    </location>
</feature>
<reference evidence="2 3" key="1">
    <citation type="journal article" date="2008" name="Science">
        <title>The Physcomitrella genome reveals evolutionary insights into the conquest of land by plants.</title>
        <authorList>
            <person name="Rensing S."/>
            <person name="Lang D."/>
            <person name="Zimmer A."/>
            <person name="Terry A."/>
            <person name="Salamov A."/>
            <person name="Shapiro H."/>
            <person name="Nishiyama T."/>
            <person name="Perroud P.-F."/>
            <person name="Lindquist E."/>
            <person name="Kamisugi Y."/>
            <person name="Tanahashi T."/>
            <person name="Sakakibara K."/>
            <person name="Fujita T."/>
            <person name="Oishi K."/>
            <person name="Shin-I T."/>
            <person name="Kuroki Y."/>
            <person name="Toyoda A."/>
            <person name="Suzuki Y."/>
            <person name="Hashimoto A."/>
            <person name="Yamaguchi K."/>
            <person name="Sugano A."/>
            <person name="Kohara Y."/>
            <person name="Fujiyama A."/>
            <person name="Anterola A."/>
            <person name="Aoki S."/>
            <person name="Ashton N."/>
            <person name="Barbazuk W.B."/>
            <person name="Barker E."/>
            <person name="Bennetzen J."/>
            <person name="Bezanilla M."/>
            <person name="Blankenship R."/>
            <person name="Cho S.H."/>
            <person name="Dutcher S."/>
            <person name="Estelle M."/>
            <person name="Fawcett J.A."/>
            <person name="Gundlach H."/>
            <person name="Hanada K."/>
            <person name="Heyl A."/>
            <person name="Hicks K.A."/>
            <person name="Hugh J."/>
            <person name="Lohr M."/>
            <person name="Mayer K."/>
            <person name="Melkozernov A."/>
            <person name="Murata T."/>
            <person name="Nelson D."/>
            <person name="Pils B."/>
            <person name="Prigge M."/>
            <person name="Reiss B."/>
            <person name="Renner T."/>
            <person name="Rombauts S."/>
            <person name="Rushton P."/>
            <person name="Sanderfoot A."/>
            <person name="Schween G."/>
            <person name="Shiu S.-H."/>
            <person name="Stueber K."/>
            <person name="Theodoulou F.L."/>
            <person name="Tu H."/>
            <person name="Van de Peer Y."/>
            <person name="Verrier P.J."/>
            <person name="Waters E."/>
            <person name="Wood A."/>
            <person name="Yang L."/>
            <person name="Cove D."/>
            <person name="Cuming A."/>
            <person name="Hasebe M."/>
            <person name="Lucas S."/>
            <person name="Mishler D.B."/>
            <person name="Reski R."/>
            <person name="Grigoriev I."/>
            <person name="Quatrano R.S."/>
            <person name="Boore J.L."/>
        </authorList>
    </citation>
    <scope>NUCLEOTIDE SEQUENCE [LARGE SCALE GENOMIC DNA]</scope>
    <source>
        <strain evidence="2 3">cv. Gransden 2004</strain>
    </source>
</reference>
<feature type="region of interest" description="Disordered" evidence="1">
    <location>
        <begin position="604"/>
        <end position="794"/>
    </location>
</feature>
<feature type="compositionally biased region" description="Low complexity" evidence="1">
    <location>
        <begin position="622"/>
        <end position="633"/>
    </location>
</feature>
<dbReference type="EnsemblPlants" id="Pp3c11_3720V3.5">
    <property type="protein sequence ID" value="Pp3c11_3720V3.5"/>
    <property type="gene ID" value="Pp3c11_3720"/>
</dbReference>
<feature type="compositionally biased region" description="Low complexity" evidence="1">
    <location>
        <begin position="568"/>
        <end position="578"/>
    </location>
</feature>
<evidence type="ECO:0000313" key="2">
    <source>
        <dbReference type="EnsemblPlants" id="Pp3c11_3720V3.5"/>
    </source>
</evidence>
<protein>
    <submittedName>
        <fullName evidence="2">Uncharacterized protein</fullName>
    </submittedName>
</protein>
<feature type="compositionally biased region" description="Polar residues" evidence="1">
    <location>
        <begin position="741"/>
        <end position="766"/>
    </location>
</feature>
<feature type="compositionally biased region" description="Basic and acidic residues" evidence="1">
    <location>
        <begin position="650"/>
        <end position="663"/>
    </location>
</feature>
<accession>A0A7I4AAP0</accession>